<feature type="transmembrane region" description="Helical" evidence="1">
    <location>
        <begin position="150"/>
        <end position="174"/>
    </location>
</feature>
<accession>A0A1R4I393</accession>
<gene>
    <name evidence="2" type="ORF">CZ787_14090</name>
</gene>
<organism evidence="2 3">
    <name type="scientific">Halomonas citrativorans</name>
    <dbReference type="NCBI Taxonomy" id="2742612"/>
    <lineage>
        <taxon>Bacteria</taxon>
        <taxon>Pseudomonadati</taxon>
        <taxon>Pseudomonadota</taxon>
        <taxon>Gammaproteobacteria</taxon>
        <taxon>Oceanospirillales</taxon>
        <taxon>Halomonadaceae</taxon>
        <taxon>Halomonas</taxon>
    </lineage>
</organism>
<keyword evidence="1" id="KW-0812">Transmembrane</keyword>
<feature type="transmembrane region" description="Helical" evidence="1">
    <location>
        <begin position="121"/>
        <end position="138"/>
    </location>
</feature>
<reference evidence="2 3" key="1">
    <citation type="submission" date="2017-02" db="EMBL/GenBank/DDBJ databases">
        <authorList>
            <person name="Dridi B."/>
        </authorList>
    </citation>
    <scope>NUCLEOTIDE SEQUENCE [LARGE SCALE GENOMIC DNA]</scope>
    <source>
        <strain evidence="2 3">JB380</strain>
    </source>
</reference>
<keyword evidence="1" id="KW-0472">Membrane</keyword>
<feature type="transmembrane region" description="Helical" evidence="1">
    <location>
        <begin position="66"/>
        <end position="85"/>
    </location>
</feature>
<dbReference type="Proteomes" id="UP000196331">
    <property type="component" value="Unassembled WGS sequence"/>
</dbReference>
<proteinExistence type="predicted"/>
<feature type="transmembrane region" description="Helical" evidence="1">
    <location>
        <begin position="35"/>
        <end position="54"/>
    </location>
</feature>
<feature type="transmembrane region" description="Helical" evidence="1">
    <location>
        <begin position="214"/>
        <end position="233"/>
    </location>
</feature>
<protein>
    <submittedName>
        <fullName evidence="2">Membrane protein, putative</fullName>
    </submittedName>
</protein>
<dbReference type="OrthoDB" id="5457281at2"/>
<dbReference type="RefSeq" id="WP_087110149.1">
    <property type="nucleotide sequence ID" value="NZ_FUKM01000053.1"/>
</dbReference>
<comment type="caution">
    <text evidence="2">The sequence shown here is derived from an EMBL/GenBank/DDBJ whole genome shotgun (WGS) entry which is preliminary data.</text>
</comment>
<sequence length="274" mass="29271">MLDVPISWQLAKVAVSVAMVLGLGAIAVRVSPKVAGLLSGYPLGTALALFFIGLEISPTFSAESAIHTLAGFTATMALGAGYWLCGRKPGLKGVASGMAGAITLWLMASLVLAQFDFTRLTGTLVTLCAIVFFTWIFRRIPDSLATARQSFSWGALCIRALLATLIVFAITSLAHWVPPAWAGTLAAFPVTMLPFLLILHITQGPAPTATVIKHYPVGLGSLLSYALCVSYTYETLGLAWGTLAGFLVATLWLLGWLQVQRWFAKRREGNRQAA</sequence>
<evidence type="ECO:0000313" key="2">
    <source>
        <dbReference type="EMBL" id="SJN14228.1"/>
    </source>
</evidence>
<feature type="transmembrane region" description="Helical" evidence="1">
    <location>
        <begin position="97"/>
        <end position="115"/>
    </location>
</feature>
<evidence type="ECO:0000256" key="1">
    <source>
        <dbReference type="SAM" id="Phobius"/>
    </source>
</evidence>
<feature type="transmembrane region" description="Helical" evidence="1">
    <location>
        <begin position="180"/>
        <end position="202"/>
    </location>
</feature>
<feature type="transmembrane region" description="Helical" evidence="1">
    <location>
        <begin position="239"/>
        <end position="257"/>
    </location>
</feature>
<name>A0A1R4I393_9GAMM</name>
<evidence type="ECO:0000313" key="3">
    <source>
        <dbReference type="Proteomes" id="UP000196331"/>
    </source>
</evidence>
<dbReference type="AlphaFoldDB" id="A0A1R4I393"/>
<feature type="transmembrane region" description="Helical" evidence="1">
    <location>
        <begin position="6"/>
        <end position="28"/>
    </location>
</feature>
<dbReference type="EMBL" id="FUKM01000053">
    <property type="protein sequence ID" value="SJN14228.1"/>
    <property type="molecule type" value="Genomic_DNA"/>
</dbReference>
<keyword evidence="1" id="KW-1133">Transmembrane helix</keyword>